<evidence type="ECO:0000313" key="2">
    <source>
        <dbReference type="EMBL" id="KZP16387.1"/>
    </source>
</evidence>
<feature type="region of interest" description="Disordered" evidence="1">
    <location>
        <begin position="121"/>
        <end position="145"/>
    </location>
</feature>
<gene>
    <name evidence="2" type="ORF">FIBSPDRAFT_748901</name>
</gene>
<organism evidence="2 3">
    <name type="scientific">Athelia psychrophila</name>
    <dbReference type="NCBI Taxonomy" id="1759441"/>
    <lineage>
        <taxon>Eukaryota</taxon>
        <taxon>Fungi</taxon>
        <taxon>Dikarya</taxon>
        <taxon>Basidiomycota</taxon>
        <taxon>Agaricomycotina</taxon>
        <taxon>Agaricomycetes</taxon>
        <taxon>Agaricomycetidae</taxon>
        <taxon>Atheliales</taxon>
        <taxon>Atheliaceae</taxon>
        <taxon>Athelia</taxon>
    </lineage>
</organism>
<evidence type="ECO:0000256" key="1">
    <source>
        <dbReference type="SAM" id="MobiDB-lite"/>
    </source>
</evidence>
<dbReference type="Pfam" id="PF20414">
    <property type="entry name" value="DUF6698"/>
    <property type="match status" value="1"/>
</dbReference>
<reference evidence="2 3" key="1">
    <citation type="journal article" date="2016" name="Mol. Biol. Evol.">
        <title>Comparative Genomics of Early-Diverging Mushroom-Forming Fungi Provides Insights into the Origins of Lignocellulose Decay Capabilities.</title>
        <authorList>
            <person name="Nagy L.G."/>
            <person name="Riley R."/>
            <person name="Tritt A."/>
            <person name="Adam C."/>
            <person name="Daum C."/>
            <person name="Floudas D."/>
            <person name="Sun H."/>
            <person name="Yadav J.S."/>
            <person name="Pangilinan J."/>
            <person name="Larsson K.H."/>
            <person name="Matsuura K."/>
            <person name="Barry K."/>
            <person name="Labutti K."/>
            <person name="Kuo R."/>
            <person name="Ohm R.A."/>
            <person name="Bhattacharya S.S."/>
            <person name="Shirouzu T."/>
            <person name="Yoshinaga Y."/>
            <person name="Martin F.M."/>
            <person name="Grigoriev I.V."/>
            <person name="Hibbett D.S."/>
        </authorList>
    </citation>
    <scope>NUCLEOTIDE SEQUENCE [LARGE SCALE GENOMIC DNA]</scope>
    <source>
        <strain evidence="2 3">CBS 109695</strain>
    </source>
</reference>
<dbReference type="EMBL" id="KV417594">
    <property type="protein sequence ID" value="KZP16387.1"/>
    <property type="molecule type" value="Genomic_DNA"/>
</dbReference>
<dbReference type="OrthoDB" id="2680265at2759"/>
<dbReference type="InterPro" id="IPR046521">
    <property type="entry name" value="DUF6698"/>
</dbReference>
<accession>A0A166F354</accession>
<evidence type="ECO:0000313" key="3">
    <source>
        <dbReference type="Proteomes" id="UP000076532"/>
    </source>
</evidence>
<protein>
    <submittedName>
        <fullName evidence="2">Uncharacterized protein</fullName>
    </submittedName>
</protein>
<dbReference type="AlphaFoldDB" id="A0A166F354"/>
<name>A0A166F354_9AGAM</name>
<keyword evidence="3" id="KW-1185">Reference proteome</keyword>
<sequence>LSKGGDMARGDDASTLKTMVVGWVQEAFGPSVPTLSANIKDGRGLHNEKTGRLLCPSELDWENEEVRSAIRAGDEEYAVTAGSWPKLCYADYIYHPENVDTGLWKSAMMVKAFKCVFTSPSSTLDDNESEEPAQPKKRRTRPSTRKNVASKIGLTSVTGRSIAYVAVQLRFALSSASSWHPDDSDFSYIDFYEEVLAYFEAPVGAIAIAHVTMLLKWWNK</sequence>
<dbReference type="Proteomes" id="UP000076532">
    <property type="component" value="Unassembled WGS sequence"/>
</dbReference>
<proteinExistence type="predicted"/>
<feature type="non-terminal residue" evidence="2">
    <location>
        <position position="1"/>
    </location>
</feature>
<feature type="compositionally biased region" description="Basic residues" evidence="1">
    <location>
        <begin position="135"/>
        <end position="144"/>
    </location>
</feature>